<dbReference type="InterPro" id="IPR010970">
    <property type="entry name" value="Cys_dSase_SufS"/>
</dbReference>
<sequence>MSRTLIESFRAQFPAISPDHIYLDSAATALKPKAMIEATLNFYQGTGNIHRSQYSQALQLTNQYEHARSLAANFIHAAESHSIIWTKGATEAVNLIASSYLEHKLTVDDEIIVSESEHHANLIPWIMLAKKKQAKIIPLPLNNSLVPDLNILPSLISNKTKLIAITQMSNVTGAVTDIHLASSIAHSHNCAIAVDGSQGIVHHGFDVSHTEVDFYFFSAHKLYGPTGVGVLYIHPDRIDEMYPWQGGGKMLSHAKMDDFIAEDAPYCFEAGTPNTAGIIGFGATLNWLKDWPLDILERHASDLAQCADDRLSQLVGYKKISVDNSSILTFIIKGIHSNDLAILLSEQNIAVRSGLHCAHPLNKVLGINGSIRASFAPFNTLDETYRFCGAVEKAVSMLA</sequence>
<dbReference type="RefSeq" id="WP_093318661.1">
    <property type="nucleotide sequence ID" value="NZ_FOHV01000007.1"/>
</dbReference>
<dbReference type="OrthoDB" id="9808002at2"/>
<keyword evidence="5" id="KW-0663">Pyridoxal phosphate</keyword>
<dbReference type="PROSITE" id="PS00595">
    <property type="entry name" value="AA_TRANSFER_CLASS_5"/>
    <property type="match status" value="1"/>
</dbReference>
<evidence type="ECO:0000256" key="7">
    <source>
        <dbReference type="RuleBase" id="RU004504"/>
    </source>
</evidence>
<evidence type="ECO:0000256" key="3">
    <source>
        <dbReference type="ARBA" id="ARBA00012239"/>
    </source>
</evidence>
<evidence type="ECO:0000256" key="1">
    <source>
        <dbReference type="ARBA" id="ARBA00001933"/>
    </source>
</evidence>
<dbReference type="GO" id="GO:0016226">
    <property type="term" value="P:iron-sulfur cluster assembly"/>
    <property type="evidence" value="ECO:0007669"/>
    <property type="project" value="InterPro"/>
</dbReference>
<dbReference type="PANTHER" id="PTHR43586:SF8">
    <property type="entry name" value="CYSTEINE DESULFURASE 1, CHLOROPLASTIC"/>
    <property type="match status" value="1"/>
</dbReference>
<dbReference type="PANTHER" id="PTHR43586">
    <property type="entry name" value="CYSTEINE DESULFURASE"/>
    <property type="match status" value="1"/>
</dbReference>
<evidence type="ECO:0000313" key="9">
    <source>
        <dbReference type="EMBL" id="SET04429.1"/>
    </source>
</evidence>
<keyword evidence="10" id="KW-1185">Reference proteome</keyword>
<dbReference type="InterPro" id="IPR015421">
    <property type="entry name" value="PyrdxlP-dep_Trfase_major"/>
</dbReference>
<dbReference type="SUPFAM" id="SSF53383">
    <property type="entry name" value="PLP-dependent transferases"/>
    <property type="match status" value="1"/>
</dbReference>
<dbReference type="EMBL" id="FOHV01000007">
    <property type="protein sequence ID" value="SET04429.1"/>
    <property type="molecule type" value="Genomic_DNA"/>
</dbReference>
<keyword evidence="4" id="KW-0808">Transferase</keyword>
<evidence type="ECO:0000256" key="4">
    <source>
        <dbReference type="ARBA" id="ARBA00022679"/>
    </source>
</evidence>
<dbReference type="STRING" id="1123402.SAMN02583745_01243"/>
<dbReference type="CDD" id="cd06453">
    <property type="entry name" value="SufS_like"/>
    <property type="match status" value="1"/>
</dbReference>
<comment type="catalytic activity">
    <reaction evidence="6">
        <text>(sulfur carrier)-H + L-cysteine = (sulfur carrier)-SH + L-alanine</text>
        <dbReference type="Rhea" id="RHEA:43892"/>
        <dbReference type="Rhea" id="RHEA-COMP:14737"/>
        <dbReference type="Rhea" id="RHEA-COMP:14739"/>
        <dbReference type="ChEBI" id="CHEBI:29917"/>
        <dbReference type="ChEBI" id="CHEBI:35235"/>
        <dbReference type="ChEBI" id="CHEBI:57972"/>
        <dbReference type="ChEBI" id="CHEBI:64428"/>
        <dbReference type="EC" id="2.8.1.7"/>
    </reaction>
</comment>
<evidence type="ECO:0000313" key="10">
    <source>
        <dbReference type="Proteomes" id="UP000242642"/>
    </source>
</evidence>
<dbReference type="GO" id="GO:0006534">
    <property type="term" value="P:cysteine metabolic process"/>
    <property type="evidence" value="ECO:0007669"/>
    <property type="project" value="InterPro"/>
</dbReference>
<dbReference type="EC" id="2.8.1.7" evidence="3"/>
<dbReference type="AlphaFoldDB" id="A0A1I0BC87"/>
<feature type="domain" description="Aminotransferase class V" evidence="8">
    <location>
        <begin position="21"/>
        <end position="384"/>
    </location>
</feature>
<organism evidence="9 10">
    <name type="scientific">Thorsellia anophelis DSM 18579</name>
    <dbReference type="NCBI Taxonomy" id="1123402"/>
    <lineage>
        <taxon>Bacteria</taxon>
        <taxon>Pseudomonadati</taxon>
        <taxon>Pseudomonadota</taxon>
        <taxon>Gammaproteobacteria</taxon>
        <taxon>Enterobacterales</taxon>
        <taxon>Thorselliaceae</taxon>
        <taxon>Thorsellia</taxon>
    </lineage>
</organism>
<comment type="similarity">
    <text evidence="2">Belongs to the class-V pyridoxal-phosphate-dependent aminotransferase family. Csd subfamily.</text>
</comment>
<gene>
    <name evidence="9" type="ORF">SAMN02583745_01243</name>
</gene>
<protein>
    <recommendedName>
        <fullName evidence="3">cysteine desulfurase</fullName>
        <ecNumber evidence="3">2.8.1.7</ecNumber>
    </recommendedName>
</protein>
<evidence type="ECO:0000259" key="8">
    <source>
        <dbReference type="Pfam" id="PF00266"/>
    </source>
</evidence>
<dbReference type="GO" id="GO:0030170">
    <property type="term" value="F:pyridoxal phosphate binding"/>
    <property type="evidence" value="ECO:0007669"/>
    <property type="project" value="InterPro"/>
</dbReference>
<dbReference type="Proteomes" id="UP000242642">
    <property type="component" value="Unassembled WGS sequence"/>
</dbReference>
<accession>A0A1I0BC87</accession>
<dbReference type="InterPro" id="IPR020578">
    <property type="entry name" value="Aminotrans_V_PyrdxlP_BS"/>
</dbReference>
<dbReference type="Gene3D" id="3.40.640.10">
    <property type="entry name" value="Type I PLP-dependent aspartate aminotransferase-like (Major domain)"/>
    <property type="match status" value="1"/>
</dbReference>
<proteinExistence type="inferred from homology"/>
<dbReference type="Gene3D" id="3.90.1150.10">
    <property type="entry name" value="Aspartate Aminotransferase, domain 1"/>
    <property type="match status" value="1"/>
</dbReference>
<dbReference type="GO" id="GO:0031071">
    <property type="term" value="F:cysteine desulfurase activity"/>
    <property type="evidence" value="ECO:0007669"/>
    <property type="project" value="UniProtKB-EC"/>
</dbReference>
<dbReference type="NCBIfam" id="TIGR03392">
    <property type="entry name" value="FeS_syn_CsdA"/>
    <property type="match status" value="1"/>
</dbReference>
<dbReference type="Pfam" id="PF00266">
    <property type="entry name" value="Aminotran_5"/>
    <property type="match status" value="1"/>
</dbReference>
<dbReference type="InterPro" id="IPR015422">
    <property type="entry name" value="PyrdxlP-dep_Trfase_small"/>
</dbReference>
<comment type="cofactor">
    <cofactor evidence="1 7">
        <name>pyridoxal 5'-phosphate</name>
        <dbReference type="ChEBI" id="CHEBI:597326"/>
    </cofactor>
</comment>
<dbReference type="InterPro" id="IPR015424">
    <property type="entry name" value="PyrdxlP-dep_Trfase"/>
</dbReference>
<dbReference type="InterPro" id="IPR000192">
    <property type="entry name" value="Aminotrans_V_dom"/>
</dbReference>
<evidence type="ECO:0000256" key="5">
    <source>
        <dbReference type="ARBA" id="ARBA00022898"/>
    </source>
</evidence>
<reference evidence="10" key="1">
    <citation type="submission" date="2016-10" db="EMBL/GenBank/DDBJ databases">
        <authorList>
            <person name="Varghese N."/>
            <person name="Submissions S."/>
        </authorList>
    </citation>
    <scope>NUCLEOTIDE SEQUENCE [LARGE SCALE GENOMIC DNA]</scope>
    <source>
        <strain evidence="10">DSM 18579</strain>
    </source>
</reference>
<evidence type="ECO:0000256" key="2">
    <source>
        <dbReference type="ARBA" id="ARBA00010447"/>
    </source>
</evidence>
<name>A0A1I0BC87_9GAMM</name>
<dbReference type="InterPro" id="IPR022471">
    <property type="entry name" value="Cys_desulphurase_CdsA"/>
</dbReference>
<evidence type="ECO:0000256" key="6">
    <source>
        <dbReference type="ARBA" id="ARBA00050776"/>
    </source>
</evidence>